<gene>
    <name evidence="2" type="ORF">J5V48_09610</name>
</gene>
<dbReference type="Gene3D" id="3.40.30.10">
    <property type="entry name" value="Glutaredoxin"/>
    <property type="match status" value="1"/>
</dbReference>
<evidence type="ECO:0000313" key="2">
    <source>
        <dbReference type="EMBL" id="MBW7571144.1"/>
    </source>
</evidence>
<proteinExistence type="predicted"/>
<dbReference type="Proteomes" id="UP000731465">
    <property type="component" value="Unassembled WGS sequence"/>
</dbReference>
<reference evidence="2 3" key="1">
    <citation type="submission" date="2021-03" db="EMBL/GenBank/DDBJ databases">
        <title>Succinivibrio sp. nov. isolated from feces of cow.</title>
        <authorList>
            <person name="Choi J.-Y."/>
        </authorList>
    </citation>
    <scope>NUCLEOTIDE SEQUENCE [LARGE SCALE GENOMIC DNA]</scope>
    <source>
        <strain evidence="2 3">AGMB01872</strain>
    </source>
</reference>
<evidence type="ECO:0000313" key="3">
    <source>
        <dbReference type="Proteomes" id="UP000731465"/>
    </source>
</evidence>
<dbReference type="EMBL" id="JAGFNY010000069">
    <property type="protein sequence ID" value="MBW7571144.1"/>
    <property type="molecule type" value="Genomic_DNA"/>
</dbReference>
<sequence>MLEINTEAPEFSLKDQNGKLHTLSDYLGNKVLLYFYSKDNTPG</sequence>
<protein>
    <submittedName>
        <fullName evidence="2">Redoxin domain-containing protein</fullName>
    </submittedName>
</protein>
<dbReference type="InterPro" id="IPR000866">
    <property type="entry name" value="AhpC/TSA"/>
</dbReference>
<name>A0ABS7DIN4_9GAMM</name>
<comment type="caution">
    <text evidence="2">The sequence shown here is derived from an EMBL/GenBank/DDBJ whole genome shotgun (WGS) entry which is preliminary data.</text>
</comment>
<dbReference type="Pfam" id="PF00578">
    <property type="entry name" value="AhpC-TSA"/>
    <property type="match status" value="1"/>
</dbReference>
<dbReference type="InterPro" id="IPR036249">
    <property type="entry name" value="Thioredoxin-like_sf"/>
</dbReference>
<feature type="domain" description="Alkyl hydroperoxide reductase subunit C/ Thiol specific antioxidant" evidence="1">
    <location>
        <begin position="4"/>
        <end position="43"/>
    </location>
</feature>
<accession>A0ABS7DIN4</accession>
<evidence type="ECO:0000259" key="1">
    <source>
        <dbReference type="Pfam" id="PF00578"/>
    </source>
</evidence>
<dbReference type="SUPFAM" id="SSF52833">
    <property type="entry name" value="Thioredoxin-like"/>
    <property type="match status" value="1"/>
</dbReference>
<organism evidence="2 3">
    <name type="scientific">Succinivibrio faecicola</name>
    <dbReference type="NCBI Taxonomy" id="2820300"/>
    <lineage>
        <taxon>Bacteria</taxon>
        <taxon>Pseudomonadati</taxon>
        <taxon>Pseudomonadota</taxon>
        <taxon>Gammaproteobacteria</taxon>
        <taxon>Aeromonadales</taxon>
        <taxon>Succinivibrionaceae</taxon>
        <taxon>Succinivibrio</taxon>
    </lineage>
</organism>
<keyword evidence="3" id="KW-1185">Reference proteome</keyword>